<gene>
    <name evidence="1" type="ORF">VCHENC02_4109</name>
</gene>
<dbReference type="AlphaFoldDB" id="A0A454CUR9"/>
<name>A0A454CUR9_VIBHA</name>
<feature type="non-terminal residue" evidence="1">
    <location>
        <position position="1"/>
    </location>
</feature>
<protein>
    <submittedName>
        <fullName evidence="1">Uncharacterized protein</fullName>
    </submittedName>
</protein>
<evidence type="ECO:0000313" key="1">
    <source>
        <dbReference type="EMBL" id="EKM30144.1"/>
    </source>
</evidence>
<dbReference type="Proteomes" id="UP000008367">
    <property type="component" value="Unassembled WGS sequence"/>
</dbReference>
<accession>A0A454CUR9</accession>
<reference evidence="1 2" key="1">
    <citation type="submission" date="2012-10" db="EMBL/GenBank/DDBJ databases">
        <title>Genome sequence of Vibrio Cholerae HENC-02.</title>
        <authorList>
            <person name="Eppinger M."/>
            <person name="Hasan N.A."/>
            <person name="Sengamalay N."/>
            <person name="Hine E."/>
            <person name="Su Q."/>
            <person name="Daugherty S.C."/>
            <person name="Young S."/>
            <person name="Sadzewicz L."/>
            <person name="Tallon L."/>
            <person name="Cebula T.A."/>
            <person name="Ravel J."/>
            <person name="Colwell R.R."/>
        </authorList>
    </citation>
    <scope>NUCLEOTIDE SEQUENCE [LARGE SCALE GENOMIC DNA]</scope>
    <source>
        <strain evidence="1 2">HENC-02</strain>
    </source>
</reference>
<organism evidence="1 2">
    <name type="scientific">Vibrio harveyi</name>
    <name type="common">Beneckea harveyi</name>
    <dbReference type="NCBI Taxonomy" id="669"/>
    <lineage>
        <taxon>Bacteria</taxon>
        <taxon>Pseudomonadati</taxon>
        <taxon>Pseudomonadota</taxon>
        <taxon>Gammaproteobacteria</taxon>
        <taxon>Vibrionales</taxon>
        <taxon>Vibrionaceae</taxon>
        <taxon>Vibrio</taxon>
    </lineage>
</organism>
<sequence>ELTFHFLSLCNRRSLQTHQTLFPQVSCVAVYNETPT</sequence>
<dbReference type="EMBL" id="AJSR01001772">
    <property type="protein sequence ID" value="EKM30144.1"/>
    <property type="molecule type" value="Genomic_DNA"/>
</dbReference>
<evidence type="ECO:0000313" key="2">
    <source>
        <dbReference type="Proteomes" id="UP000008367"/>
    </source>
</evidence>
<comment type="caution">
    <text evidence="1">The sequence shown here is derived from an EMBL/GenBank/DDBJ whole genome shotgun (WGS) entry which is preliminary data.</text>
</comment>
<proteinExistence type="predicted"/>